<accession>A0A1Y2I2M6</accession>
<dbReference type="AlphaFoldDB" id="A0A1Y2I2M6"/>
<dbReference type="EMBL" id="MCFL01000002">
    <property type="protein sequence ID" value="ORZ41116.1"/>
    <property type="molecule type" value="Genomic_DNA"/>
</dbReference>
<feature type="non-terminal residue" evidence="2">
    <location>
        <position position="120"/>
    </location>
</feature>
<organism evidence="2 3">
    <name type="scientific">Catenaria anguillulae PL171</name>
    <dbReference type="NCBI Taxonomy" id="765915"/>
    <lineage>
        <taxon>Eukaryota</taxon>
        <taxon>Fungi</taxon>
        <taxon>Fungi incertae sedis</taxon>
        <taxon>Blastocladiomycota</taxon>
        <taxon>Blastocladiomycetes</taxon>
        <taxon>Blastocladiales</taxon>
        <taxon>Catenariaceae</taxon>
        <taxon>Catenaria</taxon>
    </lineage>
</organism>
<feature type="transmembrane region" description="Helical" evidence="1">
    <location>
        <begin position="65"/>
        <end position="89"/>
    </location>
</feature>
<keyword evidence="1" id="KW-0812">Transmembrane</keyword>
<proteinExistence type="predicted"/>
<keyword evidence="1" id="KW-1133">Transmembrane helix</keyword>
<keyword evidence="1" id="KW-0472">Membrane</keyword>
<evidence type="ECO:0000256" key="1">
    <source>
        <dbReference type="SAM" id="Phobius"/>
    </source>
</evidence>
<keyword evidence="3" id="KW-1185">Reference proteome</keyword>
<evidence type="ECO:0000313" key="3">
    <source>
        <dbReference type="Proteomes" id="UP000193411"/>
    </source>
</evidence>
<sequence>MSTTPLPADVPADSMTASWPYAATLTLQIVCFSLLGAILLYLTAHWVFHSWSFVNILGLSRGKRSMVAMTVVIWSLYTLYVGSFIYGTVSFLQSLRSLCMCIICFVWPFPLPSWQFFRIC</sequence>
<feature type="transmembrane region" description="Helical" evidence="1">
    <location>
        <begin position="20"/>
        <end position="44"/>
    </location>
</feature>
<dbReference type="Proteomes" id="UP000193411">
    <property type="component" value="Unassembled WGS sequence"/>
</dbReference>
<gene>
    <name evidence="2" type="ORF">BCR44DRAFT_45643</name>
</gene>
<protein>
    <submittedName>
        <fullName evidence="2">Uncharacterized protein</fullName>
    </submittedName>
</protein>
<reference evidence="2 3" key="1">
    <citation type="submission" date="2016-07" db="EMBL/GenBank/DDBJ databases">
        <title>Pervasive Adenine N6-methylation of Active Genes in Fungi.</title>
        <authorList>
            <consortium name="DOE Joint Genome Institute"/>
            <person name="Mondo S.J."/>
            <person name="Dannebaum R.O."/>
            <person name="Kuo R.C."/>
            <person name="Labutti K."/>
            <person name="Haridas S."/>
            <person name="Kuo A."/>
            <person name="Salamov A."/>
            <person name="Ahrendt S.R."/>
            <person name="Lipzen A."/>
            <person name="Sullivan W."/>
            <person name="Andreopoulos W.B."/>
            <person name="Clum A."/>
            <person name="Lindquist E."/>
            <person name="Daum C."/>
            <person name="Ramamoorthy G.K."/>
            <person name="Gryganskyi A."/>
            <person name="Culley D."/>
            <person name="Magnuson J.K."/>
            <person name="James T.Y."/>
            <person name="O'Malley M.A."/>
            <person name="Stajich J.E."/>
            <person name="Spatafora J.W."/>
            <person name="Visel A."/>
            <person name="Grigoriev I.V."/>
        </authorList>
    </citation>
    <scope>NUCLEOTIDE SEQUENCE [LARGE SCALE GENOMIC DNA]</scope>
    <source>
        <strain evidence="2 3">PL171</strain>
    </source>
</reference>
<name>A0A1Y2I2M6_9FUNG</name>
<evidence type="ECO:0000313" key="2">
    <source>
        <dbReference type="EMBL" id="ORZ41116.1"/>
    </source>
</evidence>
<comment type="caution">
    <text evidence="2">The sequence shown here is derived from an EMBL/GenBank/DDBJ whole genome shotgun (WGS) entry which is preliminary data.</text>
</comment>